<dbReference type="AlphaFoldDB" id="A0A409WG05"/>
<gene>
    <name evidence="3" type="ORF">CVT25_010962</name>
</gene>
<dbReference type="OrthoDB" id="441517at2759"/>
<sequence>MVDSNQGSSSSSKSESDTPTISQLTTPQSPPDAQHVERQTESSQTPAENRADLIARARSFLASPQVQHQDLVAKRAFLVEKGLNDLEIEKLLFDIPPLMPTIPPKTYPQPRPSNLPVLLLGLARLFSWLAGGSARILLPRITRTSLARHSLKSHHLLLFRQLTTSLSSFKESQSESFSVLPRPDPSNEPKPFSTCTSVQDILKIIEETTRGPDFSQIPHITVLRCAIRTLSKDKDGKPVNPTTDELYRYLEAQIPWLLTEEGFDYEGKMWETLSTSPLFGKVVPATASISQRDAMESTSGSQTHWEYITPAPVDDPLLFKSLLKLSSELPRDFKMRKSPFQHILQSLSDFTGYISTQVYLPYRPPASVGIPNAGGQSSIEEDLRKEIRALKGLVLNR</sequence>
<dbReference type="Gene3D" id="1.10.10.10">
    <property type="entry name" value="Winged helix-like DNA-binding domain superfamily/Winged helix DNA-binding domain"/>
    <property type="match status" value="1"/>
</dbReference>
<evidence type="ECO:0000313" key="4">
    <source>
        <dbReference type="Proteomes" id="UP000283269"/>
    </source>
</evidence>
<feature type="domain" description="Peroxisome membrane anchor protein Pex14p N-terminal" evidence="2">
    <location>
        <begin position="50"/>
        <end position="92"/>
    </location>
</feature>
<dbReference type="Pfam" id="PF04695">
    <property type="entry name" value="Pex14_N"/>
    <property type="match status" value="1"/>
</dbReference>
<evidence type="ECO:0000259" key="2">
    <source>
        <dbReference type="Pfam" id="PF04695"/>
    </source>
</evidence>
<name>A0A409WG05_PSICY</name>
<keyword evidence="4" id="KW-1185">Reference proteome</keyword>
<evidence type="ECO:0000256" key="1">
    <source>
        <dbReference type="SAM" id="MobiDB-lite"/>
    </source>
</evidence>
<protein>
    <recommendedName>
        <fullName evidence="2">Peroxisome membrane anchor protein Pex14p N-terminal domain-containing protein</fullName>
    </recommendedName>
</protein>
<dbReference type="InterPro" id="IPR006785">
    <property type="entry name" value="Pex14_N"/>
</dbReference>
<comment type="caution">
    <text evidence="3">The sequence shown here is derived from an EMBL/GenBank/DDBJ whole genome shotgun (WGS) entry which is preliminary data.</text>
</comment>
<evidence type="ECO:0000313" key="3">
    <source>
        <dbReference type="EMBL" id="PPQ77380.1"/>
    </source>
</evidence>
<dbReference type="Proteomes" id="UP000283269">
    <property type="component" value="Unassembled WGS sequence"/>
</dbReference>
<feature type="compositionally biased region" description="Low complexity" evidence="1">
    <location>
        <begin position="1"/>
        <end position="13"/>
    </location>
</feature>
<dbReference type="EMBL" id="NHYD01003440">
    <property type="protein sequence ID" value="PPQ77380.1"/>
    <property type="molecule type" value="Genomic_DNA"/>
</dbReference>
<dbReference type="STRING" id="93625.A0A409WG05"/>
<reference evidence="3 4" key="1">
    <citation type="journal article" date="2018" name="Evol. Lett.">
        <title>Horizontal gene cluster transfer increased hallucinogenic mushroom diversity.</title>
        <authorList>
            <person name="Reynolds H.T."/>
            <person name="Vijayakumar V."/>
            <person name="Gluck-Thaler E."/>
            <person name="Korotkin H.B."/>
            <person name="Matheny P.B."/>
            <person name="Slot J.C."/>
        </authorList>
    </citation>
    <scope>NUCLEOTIDE SEQUENCE [LARGE SCALE GENOMIC DNA]</scope>
    <source>
        <strain evidence="3 4">2631</strain>
    </source>
</reference>
<feature type="region of interest" description="Disordered" evidence="1">
    <location>
        <begin position="1"/>
        <end position="47"/>
    </location>
</feature>
<feature type="compositionally biased region" description="Polar residues" evidence="1">
    <location>
        <begin position="17"/>
        <end position="27"/>
    </location>
</feature>
<organism evidence="3 4">
    <name type="scientific">Psilocybe cyanescens</name>
    <dbReference type="NCBI Taxonomy" id="93625"/>
    <lineage>
        <taxon>Eukaryota</taxon>
        <taxon>Fungi</taxon>
        <taxon>Dikarya</taxon>
        <taxon>Basidiomycota</taxon>
        <taxon>Agaricomycotina</taxon>
        <taxon>Agaricomycetes</taxon>
        <taxon>Agaricomycetidae</taxon>
        <taxon>Agaricales</taxon>
        <taxon>Agaricineae</taxon>
        <taxon>Strophariaceae</taxon>
        <taxon>Psilocybe</taxon>
    </lineage>
</organism>
<proteinExistence type="predicted"/>
<dbReference type="InterPro" id="IPR036388">
    <property type="entry name" value="WH-like_DNA-bd_sf"/>
</dbReference>
<accession>A0A409WG05</accession>
<dbReference type="InParanoid" id="A0A409WG05"/>